<gene>
    <name evidence="1" type="ORF">HNP82_001739</name>
</gene>
<feature type="non-terminal residue" evidence="1">
    <location>
        <position position="38"/>
    </location>
</feature>
<comment type="caution">
    <text evidence="1">The sequence shown here is derived from an EMBL/GenBank/DDBJ whole genome shotgun (WGS) entry which is preliminary data.</text>
</comment>
<organism evidence="1 2">
    <name type="scientific">Catenibacillus scindens</name>
    <dbReference type="NCBI Taxonomy" id="673271"/>
    <lineage>
        <taxon>Bacteria</taxon>
        <taxon>Bacillati</taxon>
        <taxon>Bacillota</taxon>
        <taxon>Clostridia</taxon>
        <taxon>Lachnospirales</taxon>
        <taxon>Lachnospiraceae</taxon>
        <taxon>Catenibacillus</taxon>
    </lineage>
</organism>
<accession>A0A7W8M5Q5</accession>
<dbReference type="AlphaFoldDB" id="A0A7W8M5Q5"/>
<dbReference type="EMBL" id="JACHFW010000006">
    <property type="protein sequence ID" value="MBB5264611.1"/>
    <property type="molecule type" value="Genomic_DNA"/>
</dbReference>
<sequence length="38" mass="4289">MNTAHKSPEIVRDYLSPTGYSVIFRYMDKDAENVGIIG</sequence>
<reference evidence="1 2" key="1">
    <citation type="submission" date="2020-08" db="EMBL/GenBank/DDBJ databases">
        <title>Genomic Encyclopedia of Type Strains, Phase IV (KMG-IV): sequencing the most valuable type-strain genomes for metagenomic binning, comparative biology and taxonomic classification.</title>
        <authorList>
            <person name="Goeker M."/>
        </authorList>
    </citation>
    <scope>NUCLEOTIDE SEQUENCE [LARGE SCALE GENOMIC DNA]</scope>
    <source>
        <strain evidence="1 2">DSM 106146</strain>
    </source>
</reference>
<proteinExistence type="predicted"/>
<protein>
    <submittedName>
        <fullName evidence="1">Uncharacterized protein</fullName>
    </submittedName>
</protein>
<evidence type="ECO:0000313" key="2">
    <source>
        <dbReference type="Proteomes" id="UP000543642"/>
    </source>
</evidence>
<keyword evidence="2" id="KW-1185">Reference proteome</keyword>
<dbReference type="Proteomes" id="UP000543642">
    <property type="component" value="Unassembled WGS sequence"/>
</dbReference>
<name>A0A7W8M5Q5_9FIRM</name>
<evidence type="ECO:0000313" key="1">
    <source>
        <dbReference type="EMBL" id="MBB5264611.1"/>
    </source>
</evidence>